<sequence>MSYRPVDLQFSLPRTVEVTPLQHQQQQRSATEQGLLGQQAVKAAEQDATRSTKAESAEGGTISDRQPRERNNQRQSARKAQEQAEEESKPPEHPYKGKHIDFIG</sequence>
<keyword evidence="3" id="KW-1185">Reference proteome</keyword>
<feature type="compositionally biased region" description="Basic and acidic residues" evidence="1">
    <location>
        <begin position="44"/>
        <end position="56"/>
    </location>
</feature>
<evidence type="ECO:0000256" key="1">
    <source>
        <dbReference type="SAM" id="MobiDB-lite"/>
    </source>
</evidence>
<dbReference type="EMBL" id="JBHSEP010000007">
    <property type="protein sequence ID" value="MFC4598968.1"/>
    <property type="molecule type" value="Genomic_DNA"/>
</dbReference>
<reference evidence="3" key="1">
    <citation type="journal article" date="2019" name="Int. J. Syst. Evol. Microbiol.">
        <title>The Global Catalogue of Microorganisms (GCM) 10K type strain sequencing project: providing services to taxonomists for standard genome sequencing and annotation.</title>
        <authorList>
            <consortium name="The Broad Institute Genomics Platform"/>
            <consortium name="The Broad Institute Genome Sequencing Center for Infectious Disease"/>
            <person name="Wu L."/>
            <person name="Ma J."/>
        </authorList>
    </citation>
    <scope>NUCLEOTIDE SEQUENCE [LARGE SCALE GENOMIC DNA]</scope>
    <source>
        <strain evidence="3">CCUG 49571</strain>
    </source>
</reference>
<feature type="region of interest" description="Disordered" evidence="1">
    <location>
        <begin position="1"/>
        <end position="104"/>
    </location>
</feature>
<accession>A0ABV9FAH2</accession>
<dbReference type="Proteomes" id="UP001596028">
    <property type="component" value="Unassembled WGS sequence"/>
</dbReference>
<evidence type="ECO:0000313" key="2">
    <source>
        <dbReference type="EMBL" id="MFC4598968.1"/>
    </source>
</evidence>
<comment type="caution">
    <text evidence="2">The sequence shown here is derived from an EMBL/GenBank/DDBJ whole genome shotgun (WGS) entry which is preliminary data.</text>
</comment>
<organism evidence="2 3">
    <name type="scientific">Cohnella hongkongensis</name>
    <dbReference type="NCBI Taxonomy" id="178337"/>
    <lineage>
        <taxon>Bacteria</taxon>
        <taxon>Bacillati</taxon>
        <taxon>Bacillota</taxon>
        <taxon>Bacilli</taxon>
        <taxon>Bacillales</taxon>
        <taxon>Paenibacillaceae</taxon>
        <taxon>Cohnella</taxon>
    </lineage>
</organism>
<dbReference type="RefSeq" id="WP_378095855.1">
    <property type="nucleotide sequence ID" value="NZ_JBHSEP010000007.1"/>
</dbReference>
<gene>
    <name evidence="2" type="ORF">ACFO3S_12020</name>
</gene>
<proteinExistence type="predicted"/>
<evidence type="ECO:0000313" key="3">
    <source>
        <dbReference type="Proteomes" id="UP001596028"/>
    </source>
</evidence>
<protein>
    <recommendedName>
        <fullName evidence="4">RNA polymerase subunit sigma</fullName>
    </recommendedName>
</protein>
<name>A0ABV9FAH2_9BACL</name>
<feature type="compositionally biased region" description="Polar residues" evidence="1">
    <location>
        <begin position="21"/>
        <end position="32"/>
    </location>
</feature>
<feature type="compositionally biased region" description="Basic and acidic residues" evidence="1">
    <location>
        <begin position="79"/>
        <end position="104"/>
    </location>
</feature>
<evidence type="ECO:0008006" key="4">
    <source>
        <dbReference type="Google" id="ProtNLM"/>
    </source>
</evidence>